<dbReference type="EMBL" id="CP092424">
    <property type="protein sequence ID" value="ULP45452.1"/>
    <property type="molecule type" value="Genomic_DNA"/>
</dbReference>
<keyword evidence="10" id="KW-1133">Transmembrane helix</keyword>
<keyword evidence="4" id="KW-0547">Nucleotide-binding</keyword>
<keyword evidence="15" id="KW-1185">Reference proteome</keyword>
<name>A0A0E4CRF8_MYCLN</name>
<dbReference type="PROSITE" id="PS00108">
    <property type="entry name" value="PROTEIN_KINASE_ST"/>
    <property type="match status" value="1"/>
</dbReference>
<dbReference type="Gene3D" id="1.10.510.10">
    <property type="entry name" value="Transferase(Phosphotransferase) domain 1"/>
    <property type="match status" value="1"/>
</dbReference>
<proteinExistence type="predicted"/>
<evidence type="ECO:0000313" key="14">
    <source>
        <dbReference type="Proteomes" id="UP000199251"/>
    </source>
</evidence>
<comment type="catalytic activity">
    <reaction evidence="7">
        <text>L-threonyl-[protein] + ATP = O-phospho-L-threonyl-[protein] + ADP + H(+)</text>
        <dbReference type="Rhea" id="RHEA:46608"/>
        <dbReference type="Rhea" id="RHEA-COMP:11060"/>
        <dbReference type="Rhea" id="RHEA-COMP:11605"/>
        <dbReference type="ChEBI" id="CHEBI:15378"/>
        <dbReference type="ChEBI" id="CHEBI:30013"/>
        <dbReference type="ChEBI" id="CHEBI:30616"/>
        <dbReference type="ChEBI" id="CHEBI:61977"/>
        <dbReference type="ChEBI" id="CHEBI:456216"/>
        <dbReference type="EC" id="2.7.11.1"/>
    </reaction>
</comment>
<evidence type="ECO:0000313" key="12">
    <source>
        <dbReference type="EMBL" id="CQD24539.1"/>
    </source>
</evidence>
<dbReference type="Proteomes" id="UP001055171">
    <property type="component" value="Plasmid unnamed1"/>
</dbReference>
<evidence type="ECO:0000256" key="7">
    <source>
        <dbReference type="ARBA" id="ARBA00047899"/>
    </source>
</evidence>
<keyword evidence="10" id="KW-0812">Transmembrane</keyword>
<keyword evidence="5 12" id="KW-0418">Kinase</keyword>
<evidence type="ECO:0000256" key="5">
    <source>
        <dbReference type="ARBA" id="ARBA00022777"/>
    </source>
</evidence>
<dbReference type="Proteomes" id="UP000199251">
    <property type="component" value="Unassembled WGS sequence"/>
</dbReference>
<evidence type="ECO:0000259" key="11">
    <source>
        <dbReference type="PROSITE" id="PS50011"/>
    </source>
</evidence>
<gene>
    <name evidence="12" type="ORF">BN1232_06250</name>
    <name evidence="13" type="ORF">MJO58_28225</name>
</gene>
<evidence type="ECO:0000256" key="3">
    <source>
        <dbReference type="ARBA" id="ARBA00022679"/>
    </source>
</evidence>
<keyword evidence="3" id="KW-0808">Transferase</keyword>
<evidence type="ECO:0000256" key="4">
    <source>
        <dbReference type="ARBA" id="ARBA00022741"/>
    </source>
</evidence>
<dbReference type="SUPFAM" id="SSF56112">
    <property type="entry name" value="Protein kinase-like (PK-like)"/>
    <property type="match status" value="1"/>
</dbReference>
<dbReference type="GO" id="GO:0080090">
    <property type="term" value="P:regulation of primary metabolic process"/>
    <property type="evidence" value="ECO:0007669"/>
    <property type="project" value="UniProtKB-ARBA"/>
</dbReference>
<geneLocation type="plasmid" evidence="13 15">
    <name>unnamed1</name>
</geneLocation>
<feature type="domain" description="Protein kinase" evidence="11">
    <location>
        <begin position="12"/>
        <end position="304"/>
    </location>
</feature>
<evidence type="ECO:0000256" key="6">
    <source>
        <dbReference type="ARBA" id="ARBA00022840"/>
    </source>
</evidence>
<evidence type="ECO:0000313" key="13">
    <source>
        <dbReference type="EMBL" id="ULP45452.1"/>
    </source>
</evidence>
<keyword evidence="10" id="KW-0472">Membrane</keyword>
<dbReference type="InterPro" id="IPR000719">
    <property type="entry name" value="Prot_kinase_dom"/>
</dbReference>
<evidence type="ECO:0000256" key="1">
    <source>
        <dbReference type="ARBA" id="ARBA00012513"/>
    </source>
</evidence>
<feature type="compositionally biased region" description="Pro residues" evidence="9">
    <location>
        <begin position="325"/>
        <end position="343"/>
    </location>
</feature>
<evidence type="ECO:0000256" key="9">
    <source>
        <dbReference type="SAM" id="MobiDB-lite"/>
    </source>
</evidence>
<dbReference type="InterPro" id="IPR008271">
    <property type="entry name" value="Ser/Thr_kinase_AS"/>
</dbReference>
<dbReference type="PANTHER" id="PTHR43289:SF6">
    <property type="entry name" value="SERINE_THREONINE-PROTEIN KINASE NEKL-3"/>
    <property type="match status" value="1"/>
</dbReference>
<dbReference type="AlphaFoldDB" id="A0A0E4CRF8"/>
<evidence type="ECO:0000313" key="15">
    <source>
        <dbReference type="Proteomes" id="UP001055171"/>
    </source>
</evidence>
<reference evidence="12 14" key="1">
    <citation type="submission" date="2015-03" db="EMBL/GenBank/DDBJ databases">
        <authorList>
            <person name="Urmite Genomes"/>
        </authorList>
    </citation>
    <scope>NUCLEOTIDE SEQUENCE [LARGE SCALE GENOMIC DNA]</scope>
    <source>
        <strain evidence="12 14">CSUR P1491</strain>
    </source>
</reference>
<dbReference type="EMBL" id="CTEE01000003">
    <property type="protein sequence ID" value="CQD24539.1"/>
    <property type="molecule type" value="Genomic_DNA"/>
</dbReference>
<reference evidence="13" key="2">
    <citation type="submission" date="2022-08" db="EMBL/GenBank/DDBJ databases">
        <title>Complete genome sequence of 14 non-tuberculosis mycobacteria type-strains.</title>
        <authorList>
            <person name="Igarashi Y."/>
            <person name="Osugi A."/>
            <person name="Mitarai S."/>
        </authorList>
    </citation>
    <scope>NUCLEOTIDE SEQUENCE</scope>
    <source>
        <strain evidence="13">ATCC 51985</strain>
        <plasmid evidence="13">unnamed1</plasmid>
    </source>
</reference>
<comment type="catalytic activity">
    <reaction evidence="8">
        <text>L-seryl-[protein] + ATP = O-phospho-L-seryl-[protein] + ADP + H(+)</text>
        <dbReference type="Rhea" id="RHEA:17989"/>
        <dbReference type="Rhea" id="RHEA-COMP:9863"/>
        <dbReference type="Rhea" id="RHEA-COMP:11604"/>
        <dbReference type="ChEBI" id="CHEBI:15378"/>
        <dbReference type="ChEBI" id="CHEBI:29999"/>
        <dbReference type="ChEBI" id="CHEBI:30616"/>
        <dbReference type="ChEBI" id="CHEBI:83421"/>
        <dbReference type="ChEBI" id="CHEBI:456216"/>
        <dbReference type="EC" id="2.7.11.1"/>
    </reaction>
</comment>
<protein>
    <recommendedName>
        <fullName evidence="1">non-specific serine/threonine protein kinase</fullName>
        <ecNumber evidence="1">2.7.11.1</ecNumber>
    </recommendedName>
</protein>
<feature type="transmembrane region" description="Helical" evidence="10">
    <location>
        <begin position="360"/>
        <end position="382"/>
    </location>
</feature>
<feature type="compositionally biased region" description="Low complexity" evidence="9">
    <location>
        <begin position="288"/>
        <end position="306"/>
    </location>
</feature>
<dbReference type="PROSITE" id="PS50011">
    <property type="entry name" value="PROTEIN_KINASE_DOM"/>
    <property type="match status" value="1"/>
</dbReference>
<dbReference type="InterPro" id="IPR011009">
    <property type="entry name" value="Kinase-like_dom_sf"/>
</dbReference>
<dbReference type="Gene3D" id="3.30.200.20">
    <property type="entry name" value="Phosphorylase Kinase, domain 1"/>
    <property type="match status" value="1"/>
</dbReference>
<evidence type="ECO:0000256" key="2">
    <source>
        <dbReference type="ARBA" id="ARBA00022527"/>
    </source>
</evidence>
<feature type="region of interest" description="Disordered" evidence="9">
    <location>
        <begin position="284"/>
        <end position="356"/>
    </location>
</feature>
<dbReference type="GO" id="GO:0005524">
    <property type="term" value="F:ATP binding"/>
    <property type="evidence" value="ECO:0007669"/>
    <property type="project" value="UniProtKB-KW"/>
</dbReference>
<keyword evidence="6" id="KW-0067">ATP-binding</keyword>
<dbReference type="STRING" id="141349.BN1232_06250"/>
<dbReference type="OrthoDB" id="4658650at2"/>
<dbReference type="GO" id="GO:0004674">
    <property type="term" value="F:protein serine/threonine kinase activity"/>
    <property type="evidence" value="ECO:0007669"/>
    <property type="project" value="UniProtKB-KW"/>
</dbReference>
<accession>A0A0E4CRF8</accession>
<dbReference type="FunFam" id="3.30.200.20:FF:000035">
    <property type="entry name" value="Serine/threonine protein kinase Stk1"/>
    <property type="match status" value="1"/>
</dbReference>
<dbReference type="EC" id="2.7.11.1" evidence="1"/>
<sequence length="679" mass="71120">MPLSEGAQFAGYTLVRLLGSGGMGEVYLARHPRFPRLEALKVLHTEYSADPDFQQRFNREAELASGLWHPHIVGVHDRGEFDGQLWITMDYVDGADLGAVVSANYASGMPVEAVVAMVAAVSDALDHAHHRGLLHRDVKPANIMVSRADDAGEWRILLSDFGIARPIDDASGLTATNMAVGTVNYCAPEQLMGGALDGRADQYALAATAYYLLTGTKMFANLPAVAVISSHLTAPPPLPGAVRPDLAITDAVFARALAKDPRQRFQRCSEFAAALADQLRLAPSSHNAAAQAGGQPAGETRPWTTTRPDRTPPSSELVAAAFTAPPQPAGRPHPGPGWPPTPPHPHHEGAPPRPARGRRWLPAALVAAAVLAVGGVVAYFVLPHGAQTSAPPGTTSAQEAARLAAQRYLEALSRGDADTALSLGTTASATAQWVSADALRTQLASTPITDITVTAAPSASGDDPASVQYVILSARFGPTSSQTRIALHRHGDDWKLDTATVPVDIGTPGTTSASFKAVALFGIATNGTTPVSVFPGALAVASSNRFIDITAQAPPVLLNALGANATHPSIQPVATLNDAGLQASKTAIDNWQHYCYQGVAPPPECNTLDTGDTKVSVIGAGDFSDTRFSFDPNTMLVTVSGSVVYNAHSPTTSRVIYKASGTVDLTKDPPVYGSTPIHR</sequence>
<organism evidence="12 14">
    <name type="scientific">Mycobacterium lentiflavum</name>
    <dbReference type="NCBI Taxonomy" id="141349"/>
    <lineage>
        <taxon>Bacteria</taxon>
        <taxon>Bacillati</taxon>
        <taxon>Actinomycetota</taxon>
        <taxon>Actinomycetes</taxon>
        <taxon>Mycobacteriales</taxon>
        <taxon>Mycobacteriaceae</taxon>
        <taxon>Mycobacterium</taxon>
        <taxon>Mycobacterium simiae complex</taxon>
    </lineage>
</organism>
<evidence type="ECO:0000256" key="8">
    <source>
        <dbReference type="ARBA" id="ARBA00048679"/>
    </source>
</evidence>
<dbReference type="SMART" id="SM00220">
    <property type="entry name" value="S_TKc"/>
    <property type="match status" value="1"/>
</dbReference>
<keyword evidence="13" id="KW-0614">Plasmid</keyword>
<dbReference type="Pfam" id="PF00069">
    <property type="entry name" value="Pkinase"/>
    <property type="match status" value="1"/>
</dbReference>
<dbReference type="PANTHER" id="PTHR43289">
    <property type="entry name" value="MITOGEN-ACTIVATED PROTEIN KINASE KINASE KINASE 20-RELATED"/>
    <property type="match status" value="1"/>
</dbReference>
<evidence type="ECO:0000256" key="10">
    <source>
        <dbReference type="SAM" id="Phobius"/>
    </source>
</evidence>
<keyword evidence="2 12" id="KW-0723">Serine/threonine-protein kinase</keyword>
<dbReference type="CDD" id="cd14014">
    <property type="entry name" value="STKc_PknB_like"/>
    <property type="match status" value="1"/>
</dbReference>